<evidence type="ECO:0000256" key="2">
    <source>
        <dbReference type="ARBA" id="ARBA00022692"/>
    </source>
</evidence>
<keyword evidence="5" id="KW-0472">Membrane</keyword>
<keyword evidence="2" id="KW-0812">Transmembrane</keyword>
<dbReference type="Pfam" id="PF00560">
    <property type="entry name" value="LRR_1"/>
    <property type="match status" value="1"/>
</dbReference>
<keyword evidence="6" id="KW-0325">Glycoprotein</keyword>
<dbReference type="InterPro" id="IPR032675">
    <property type="entry name" value="LRR_dom_sf"/>
</dbReference>
<dbReference type="Proteomes" id="UP000813463">
    <property type="component" value="Chromosome 5"/>
</dbReference>
<dbReference type="PRINTS" id="PR00019">
    <property type="entry name" value="LEURICHRPT"/>
</dbReference>
<organism evidence="7 8">
    <name type="scientific">Spinacia oleracea</name>
    <name type="common">Spinach</name>
    <dbReference type="NCBI Taxonomy" id="3562"/>
    <lineage>
        <taxon>Eukaryota</taxon>
        <taxon>Viridiplantae</taxon>
        <taxon>Streptophyta</taxon>
        <taxon>Embryophyta</taxon>
        <taxon>Tracheophyta</taxon>
        <taxon>Spermatophyta</taxon>
        <taxon>Magnoliopsida</taxon>
        <taxon>eudicotyledons</taxon>
        <taxon>Gunneridae</taxon>
        <taxon>Pentapetalae</taxon>
        <taxon>Caryophyllales</taxon>
        <taxon>Chenopodiaceae</taxon>
        <taxon>Chenopodioideae</taxon>
        <taxon>Anserineae</taxon>
        <taxon>Spinacia</taxon>
    </lineage>
</organism>
<dbReference type="InterPro" id="IPR046956">
    <property type="entry name" value="RLP23-like"/>
</dbReference>
<dbReference type="SUPFAM" id="SSF52058">
    <property type="entry name" value="L domain-like"/>
    <property type="match status" value="1"/>
</dbReference>
<evidence type="ECO:0000313" key="8">
    <source>
        <dbReference type="RefSeq" id="XP_056685836.1"/>
    </source>
</evidence>
<protein>
    <submittedName>
        <fullName evidence="8">Receptor like protein 28</fullName>
    </submittedName>
</protein>
<keyword evidence="3" id="KW-0732">Signal</keyword>
<dbReference type="RefSeq" id="XP_056685836.1">
    <property type="nucleotide sequence ID" value="XM_056829858.1"/>
</dbReference>
<dbReference type="PANTHER" id="PTHR48061:SF12">
    <property type="entry name" value="DISEASE RESISTANCE LIKE PROTEIN"/>
    <property type="match status" value="1"/>
</dbReference>
<name>A0ABM3QR52_SPIOL</name>
<evidence type="ECO:0000256" key="6">
    <source>
        <dbReference type="ARBA" id="ARBA00023180"/>
    </source>
</evidence>
<evidence type="ECO:0000256" key="4">
    <source>
        <dbReference type="ARBA" id="ARBA00022989"/>
    </source>
</evidence>
<dbReference type="InterPro" id="IPR001611">
    <property type="entry name" value="Leu-rich_rpt"/>
</dbReference>
<reference evidence="8" key="2">
    <citation type="submission" date="2025-08" db="UniProtKB">
        <authorList>
            <consortium name="RefSeq"/>
        </authorList>
    </citation>
    <scope>IDENTIFICATION</scope>
    <source>
        <tissue evidence="8">Leaf</tissue>
    </source>
</reference>
<dbReference type="Gene3D" id="3.80.10.10">
    <property type="entry name" value="Ribonuclease Inhibitor"/>
    <property type="match status" value="1"/>
</dbReference>
<evidence type="ECO:0000256" key="1">
    <source>
        <dbReference type="ARBA" id="ARBA00004479"/>
    </source>
</evidence>
<keyword evidence="8" id="KW-0675">Receptor</keyword>
<reference evidence="7" key="1">
    <citation type="journal article" date="2021" name="Nat. Commun.">
        <title>Genomic analyses provide insights into spinach domestication and the genetic basis of agronomic traits.</title>
        <authorList>
            <person name="Cai X."/>
            <person name="Sun X."/>
            <person name="Xu C."/>
            <person name="Sun H."/>
            <person name="Wang X."/>
            <person name="Ge C."/>
            <person name="Zhang Z."/>
            <person name="Wang Q."/>
            <person name="Fei Z."/>
            <person name="Jiao C."/>
            <person name="Wang Q."/>
        </authorList>
    </citation>
    <scope>NUCLEOTIDE SEQUENCE [LARGE SCALE GENOMIC DNA]</scope>
    <source>
        <strain evidence="7">cv. Varoflay</strain>
    </source>
</reference>
<evidence type="ECO:0000313" key="7">
    <source>
        <dbReference type="Proteomes" id="UP000813463"/>
    </source>
</evidence>
<dbReference type="PANTHER" id="PTHR48061">
    <property type="entry name" value="LEUCINE-RICH REPEAT RECEPTOR PROTEIN KINASE EMS1-LIKE-RELATED"/>
    <property type="match status" value="1"/>
</dbReference>
<comment type="subcellular location">
    <subcellularLocation>
        <location evidence="1">Membrane</location>
        <topology evidence="1">Single-pass type I membrane protein</topology>
    </subcellularLocation>
</comment>
<dbReference type="GeneID" id="130461687"/>
<proteinExistence type="predicted"/>
<sequence>MELGGRSEAPWPCQAEQTRTILYFGLFGCRHVYDGDVLYSLSLSFSLRVLSWTDATFSGSALCPTCDLGRFDLPGLRMLGLGLRVLNLHGNEFIGKLDGSLLLSGNSSLEFVDLGMNSLSLQLNLFCKFKNLINLDLSNSDLSLTDGVNCSFSWPKLSSLALSSCNISEFPGFLRSQHTLEALDLSNNRIQGKVPSGLKDVGKNSLPLLNISHNNLTGGLELFSWKNLLYIDLRCNSLQGFLPSPPPNTGMFLASNNKFHGEISSSFCNLKMLGILDLSYNRLSGKMLILSFDDDNANFLIVV</sequence>
<gene>
    <name evidence="8" type="primary">LOC130461687</name>
</gene>
<evidence type="ECO:0000256" key="3">
    <source>
        <dbReference type="ARBA" id="ARBA00022729"/>
    </source>
</evidence>
<evidence type="ECO:0000256" key="5">
    <source>
        <dbReference type="ARBA" id="ARBA00023136"/>
    </source>
</evidence>
<keyword evidence="4" id="KW-1133">Transmembrane helix</keyword>
<accession>A0ABM3QR52</accession>
<keyword evidence="7" id="KW-1185">Reference proteome</keyword>